<dbReference type="PANTHER" id="PTHR22754:SF32">
    <property type="entry name" value="DISCO-INTERACTING PROTEIN 2"/>
    <property type="match status" value="1"/>
</dbReference>
<proteinExistence type="inferred from homology"/>
<dbReference type="Gene3D" id="3.40.50.12780">
    <property type="entry name" value="N-terminal domain of ligase-like"/>
    <property type="match status" value="1"/>
</dbReference>
<dbReference type="CDD" id="cd05931">
    <property type="entry name" value="FAAL"/>
    <property type="match status" value="1"/>
</dbReference>
<dbReference type="SUPFAM" id="SSF56801">
    <property type="entry name" value="Acetyl-CoA synthetase-like"/>
    <property type="match status" value="1"/>
</dbReference>
<dbReference type="AlphaFoldDB" id="A0A517ZJ09"/>
<dbReference type="Pfam" id="PF00501">
    <property type="entry name" value="AMP-binding"/>
    <property type="match status" value="1"/>
</dbReference>
<evidence type="ECO:0000259" key="3">
    <source>
        <dbReference type="Pfam" id="PF00501"/>
    </source>
</evidence>
<dbReference type="InterPro" id="IPR040097">
    <property type="entry name" value="FAAL/FAAC"/>
</dbReference>
<keyword evidence="5" id="KW-1185">Reference proteome</keyword>
<dbReference type="PROSITE" id="PS00455">
    <property type="entry name" value="AMP_BINDING"/>
    <property type="match status" value="1"/>
</dbReference>
<gene>
    <name evidence="4" type="ORF">Mal52_09350</name>
</gene>
<dbReference type="InterPro" id="IPR000873">
    <property type="entry name" value="AMP-dep_synth/lig_dom"/>
</dbReference>
<evidence type="ECO:0000313" key="4">
    <source>
        <dbReference type="EMBL" id="QDU42474.1"/>
    </source>
</evidence>
<sequence length="585" mass="64306">MMANAFQSAGDNTLEQMMMTLCTELYEAASQFANKPLFVFPATRWQAADSLTYGELVTRAAAASAVLSEYTSLGQRALLLFPTGAAFWEAFMGCLSTGVIAVPLHVPNLNRNSEQFASLCQDCEPSVLVVDDSVAEVLNKRRDQHPYFDGLPVVTPSQWRNQTAAPRFDAAAQDIAFLQYTSGSTSRPKGVQISHANLLSNLRFICERMQLDAQHDRAVTWLPHYHDMGLVGSYLGAMFARLTSWCIPPEEFVLRPLHWLQLMSDHKVTISGGPDFGYRHCLEKIRDDDLLGLDFSSWRVAFVGAEKVRSETLARFVKRFSGCGFRREAFFPCYGLGEATLMATGGPVDAAPVIKQVSTAALARQQITPPSSPDDETSLSGSGQCFDGSCVLIIDTAGEPLPDEQIGEVCLAGPSVTRGYFQRQDLNAEQFFELSLDGQSHRFLRTGDVGFLSAGELFITGRNSELMIVRGKNLHPEDIEERVCAADAAIAPSGVLVFSTEINGQEELIVSAELQRTAIRQISPETVVAAIRYAVNLSFGVNPAEILLLRPATLPKTTSGKLRRLAFRQSYIDDEISCIYREINS</sequence>
<dbReference type="PANTHER" id="PTHR22754">
    <property type="entry name" value="DISCO-INTERACTING PROTEIN 2 DIP2 -RELATED"/>
    <property type="match status" value="1"/>
</dbReference>
<dbReference type="EC" id="6.2.1.-" evidence="4"/>
<dbReference type="GO" id="GO:0016874">
    <property type="term" value="F:ligase activity"/>
    <property type="evidence" value="ECO:0007669"/>
    <property type="project" value="UniProtKB-KW"/>
</dbReference>
<dbReference type="GO" id="GO:0006633">
    <property type="term" value="P:fatty acid biosynthetic process"/>
    <property type="evidence" value="ECO:0007669"/>
    <property type="project" value="TreeGrafter"/>
</dbReference>
<dbReference type="InterPro" id="IPR042099">
    <property type="entry name" value="ANL_N_sf"/>
</dbReference>
<protein>
    <submittedName>
        <fullName evidence="4">Long-chain-fatty-acid--AMP ligase FadD29</fullName>
        <ecNumber evidence="4">6.2.1.-</ecNumber>
    </submittedName>
</protein>
<accession>A0A517ZJ09</accession>
<evidence type="ECO:0000313" key="5">
    <source>
        <dbReference type="Proteomes" id="UP000319383"/>
    </source>
</evidence>
<evidence type="ECO:0000256" key="1">
    <source>
        <dbReference type="ARBA" id="ARBA00006432"/>
    </source>
</evidence>
<dbReference type="FunFam" id="3.40.50.12780:FF:000013">
    <property type="entry name" value="Long-chain-fatty-acid--AMP ligase FadD32"/>
    <property type="match status" value="1"/>
</dbReference>
<dbReference type="GO" id="GO:0070566">
    <property type="term" value="F:adenylyltransferase activity"/>
    <property type="evidence" value="ECO:0007669"/>
    <property type="project" value="TreeGrafter"/>
</dbReference>
<dbReference type="Gene3D" id="3.30.300.30">
    <property type="match status" value="1"/>
</dbReference>
<feature type="domain" description="AMP-dependent synthetase/ligase" evidence="3">
    <location>
        <begin position="27"/>
        <end position="421"/>
    </location>
</feature>
<evidence type="ECO:0000256" key="2">
    <source>
        <dbReference type="ARBA" id="ARBA00022598"/>
    </source>
</evidence>
<dbReference type="GO" id="GO:0071766">
    <property type="term" value="P:Actinobacterium-type cell wall biogenesis"/>
    <property type="evidence" value="ECO:0007669"/>
    <property type="project" value="UniProtKB-ARBA"/>
</dbReference>
<dbReference type="KEGG" id="sdyn:Mal52_09350"/>
<reference evidence="4 5" key="1">
    <citation type="submission" date="2019-02" db="EMBL/GenBank/DDBJ databases">
        <title>Deep-cultivation of Planctomycetes and their phenomic and genomic characterization uncovers novel biology.</title>
        <authorList>
            <person name="Wiegand S."/>
            <person name="Jogler M."/>
            <person name="Boedeker C."/>
            <person name="Pinto D."/>
            <person name="Vollmers J."/>
            <person name="Rivas-Marin E."/>
            <person name="Kohn T."/>
            <person name="Peeters S.H."/>
            <person name="Heuer A."/>
            <person name="Rast P."/>
            <person name="Oberbeckmann S."/>
            <person name="Bunk B."/>
            <person name="Jeske O."/>
            <person name="Meyerdierks A."/>
            <person name="Storesund J.E."/>
            <person name="Kallscheuer N."/>
            <person name="Luecker S."/>
            <person name="Lage O.M."/>
            <person name="Pohl T."/>
            <person name="Merkel B.J."/>
            <person name="Hornburger P."/>
            <person name="Mueller R.-W."/>
            <person name="Bruemmer F."/>
            <person name="Labrenz M."/>
            <person name="Spormann A.M."/>
            <person name="Op den Camp H."/>
            <person name="Overmann J."/>
            <person name="Amann R."/>
            <person name="Jetten M.S.M."/>
            <person name="Mascher T."/>
            <person name="Medema M.H."/>
            <person name="Devos D.P."/>
            <person name="Kaster A.-K."/>
            <person name="Ovreas L."/>
            <person name="Rohde M."/>
            <person name="Galperin M.Y."/>
            <person name="Jogler C."/>
        </authorList>
    </citation>
    <scope>NUCLEOTIDE SEQUENCE [LARGE SCALE GENOMIC DNA]</scope>
    <source>
        <strain evidence="4 5">Mal52</strain>
    </source>
</reference>
<name>A0A517ZJ09_9PLAN</name>
<dbReference type="EMBL" id="CP036276">
    <property type="protein sequence ID" value="QDU42474.1"/>
    <property type="molecule type" value="Genomic_DNA"/>
</dbReference>
<dbReference type="GO" id="GO:0005886">
    <property type="term" value="C:plasma membrane"/>
    <property type="evidence" value="ECO:0007669"/>
    <property type="project" value="TreeGrafter"/>
</dbReference>
<keyword evidence="2 4" id="KW-0436">Ligase</keyword>
<dbReference type="InterPro" id="IPR020845">
    <property type="entry name" value="AMP-binding_CS"/>
</dbReference>
<organism evidence="4 5">
    <name type="scientific">Symmachiella dynata</name>
    <dbReference type="NCBI Taxonomy" id="2527995"/>
    <lineage>
        <taxon>Bacteria</taxon>
        <taxon>Pseudomonadati</taxon>
        <taxon>Planctomycetota</taxon>
        <taxon>Planctomycetia</taxon>
        <taxon>Planctomycetales</taxon>
        <taxon>Planctomycetaceae</taxon>
        <taxon>Symmachiella</taxon>
    </lineage>
</organism>
<dbReference type="Proteomes" id="UP000319383">
    <property type="component" value="Chromosome"/>
</dbReference>
<dbReference type="InterPro" id="IPR045851">
    <property type="entry name" value="AMP-bd_C_sf"/>
</dbReference>
<comment type="similarity">
    <text evidence="1">Belongs to the ATP-dependent AMP-binding enzyme family.</text>
</comment>